<dbReference type="Gene3D" id="1.10.30.50">
    <property type="match status" value="1"/>
</dbReference>
<feature type="domain" description="HNH nuclease" evidence="1">
    <location>
        <begin position="15"/>
        <end position="64"/>
    </location>
</feature>
<dbReference type="Pfam" id="PF14279">
    <property type="entry name" value="HNH_5"/>
    <property type="match status" value="1"/>
</dbReference>
<keyword evidence="2" id="KW-0378">Hydrolase</keyword>
<dbReference type="InterPro" id="IPR003615">
    <property type="entry name" value="HNH_nuc"/>
</dbReference>
<dbReference type="InterPro" id="IPR052892">
    <property type="entry name" value="NA-targeting_endonuclease"/>
</dbReference>
<dbReference type="PANTHER" id="PTHR33877">
    <property type="entry name" value="SLL1193 PROTEIN"/>
    <property type="match status" value="1"/>
</dbReference>
<accession>T1B3S6</accession>
<dbReference type="SMART" id="SM00507">
    <property type="entry name" value="HNHc"/>
    <property type="match status" value="1"/>
</dbReference>
<reference evidence="2" key="2">
    <citation type="journal article" date="2014" name="ISME J.">
        <title>Microbial stratification in low pH oxic and suboxic macroscopic growths along an acid mine drainage.</title>
        <authorList>
            <person name="Mendez-Garcia C."/>
            <person name="Mesa V."/>
            <person name="Sprenger R.R."/>
            <person name="Richter M."/>
            <person name="Diez M.S."/>
            <person name="Solano J."/>
            <person name="Bargiela R."/>
            <person name="Golyshina O.V."/>
            <person name="Manteca A."/>
            <person name="Ramos J.L."/>
            <person name="Gallego J.R."/>
            <person name="Llorente I."/>
            <person name="Martins Dos Santos V.A."/>
            <person name="Jensen O.N."/>
            <person name="Pelaez A.I."/>
            <person name="Sanchez J."/>
            <person name="Ferrer M."/>
        </authorList>
    </citation>
    <scope>NUCLEOTIDE SEQUENCE</scope>
</reference>
<proteinExistence type="predicted"/>
<dbReference type="GO" id="GO:0004519">
    <property type="term" value="F:endonuclease activity"/>
    <property type="evidence" value="ECO:0007669"/>
    <property type="project" value="UniProtKB-KW"/>
</dbReference>
<keyword evidence="2" id="KW-0255">Endonuclease</keyword>
<dbReference type="PANTHER" id="PTHR33877:SF2">
    <property type="entry name" value="OS07G0170200 PROTEIN"/>
    <property type="match status" value="1"/>
</dbReference>
<feature type="non-terminal residue" evidence="2">
    <location>
        <position position="1"/>
    </location>
</feature>
<dbReference type="AlphaFoldDB" id="T1B3S6"/>
<comment type="caution">
    <text evidence="2">The sequence shown here is derived from an EMBL/GenBank/DDBJ whole genome shotgun (WGS) entry which is preliminary data.</text>
</comment>
<dbReference type="CDD" id="cd00085">
    <property type="entry name" value="HNHc"/>
    <property type="match status" value="1"/>
</dbReference>
<dbReference type="InterPro" id="IPR029471">
    <property type="entry name" value="HNH_5"/>
</dbReference>
<protein>
    <submittedName>
        <fullName evidence="2">HNH endonuclease</fullName>
    </submittedName>
</protein>
<dbReference type="EMBL" id="AUZX01006572">
    <property type="protein sequence ID" value="EQD63223.1"/>
    <property type="molecule type" value="Genomic_DNA"/>
</dbReference>
<keyword evidence="2" id="KW-0540">Nuclease</keyword>
<gene>
    <name evidence="2" type="ORF">B1A_09240</name>
</gene>
<sequence>LMRYVTVPYGRSVALTTRNVLARDHHVCAYCGKLATTTDHIVPRCNGGSHSWENVVAACTRCNGKKGAKTVKEMGWVLHRVPYRPLGREAWLMRFTPEPEWMAYLDKAG</sequence>
<organism evidence="2">
    <name type="scientific">mine drainage metagenome</name>
    <dbReference type="NCBI Taxonomy" id="410659"/>
    <lineage>
        <taxon>unclassified sequences</taxon>
        <taxon>metagenomes</taxon>
        <taxon>ecological metagenomes</taxon>
    </lineage>
</organism>
<name>T1B3S6_9ZZZZ</name>
<reference evidence="2" key="1">
    <citation type="submission" date="2013-08" db="EMBL/GenBank/DDBJ databases">
        <authorList>
            <person name="Mendez C."/>
            <person name="Richter M."/>
            <person name="Ferrer M."/>
            <person name="Sanchez J."/>
        </authorList>
    </citation>
    <scope>NUCLEOTIDE SEQUENCE</scope>
</reference>
<evidence type="ECO:0000313" key="2">
    <source>
        <dbReference type="EMBL" id="EQD63223.1"/>
    </source>
</evidence>
<evidence type="ECO:0000259" key="1">
    <source>
        <dbReference type="SMART" id="SM00507"/>
    </source>
</evidence>